<feature type="domain" description="GB1/RHD3-type G" evidence="8">
    <location>
        <begin position="207"/>
        <end position="284"/>
    </location>
</feature>
<evidence type="ECO:0000256" key="3">
    <source>
        <dbReference type="ARBA" id="ARBA00022824"/>
    </source>
</evidence>
<dbReference type="GO" id="GO:0016320">
    <property type="term" value="P:endoplasmic reticulum membrane fusion"/>
    <property type="evidence" value="ECO:0007669"/>
    <property type="project" value="TreeGrafter"/>
</dbReference>
<keyword evidence="5" id="KW-0472">Membrane</keyword>
<evidence type="ECO:0000256" key="5">
    <source>
        <dbReference type="ARBA" id="ARBA00023136"/>
    </source>
</evidence>
<dbReference type="AlphaFoldDB" id="A0A2G2VAR1"/>
<name>A0A2G2VAR1_CAPBA</name>
<proteinExistence type="inferred from homology"/>
<keyword evidence="7" id="KW-0175">Coiled coil</keyword>
<evidence type="ECO:0000256" key="1">
    <source>
        <dbReference type="ARBA" id="ARBA00022741"/>
    </source>
</evidence>
<dbReference type="GO" id="GO:0003924">
    <property type="term" value="F:GTPase activity"/>
    <property type="evidence" value="ECO:0007669"/>
    <property type="project" value="TreeGrafter"/>
</dbReference>
<dbReference type="Pfam" id="PF05879">
    <property type="entry name" value="RHD3_GTPase"/>
    <property type="match status" value="1"/>
</dbReference>
<comment type="similarity">
    <text evidence="6">Belongs to the TRAFAC class dynamin-like GTPase superfamily. GB1/RHD3 GTPase family.</text>
</comment>
<comment type="caution">
    <text evidence="9">The sequence shown here is derived from an EMBL/GenBank/DDBJ whole genome shotgun (WGS) entry which is preliminary data.</text>
</comment>
<accession>A0A2G2VAR1</accession>
<dbReference type="InterPro" id="IPR008803">
    <property type="entry name" value="RHD3/Sey1"/>
</dbReference>
<sequence length="356" mass="40383">MSEWKNLYGLSSTTYRTPMQATPYSFAFRVEAVLPLKCQIPSLRLVIQEGLTNEENAKLHLAELEALNEKRLEAQQNLECYQDRLSHSFNKRVRLRLAENNNFSGVDSDTLGLVQTMKVLNAPPRAHYEGLPAGHICHKLARVRKKQYMTLQLTSNINNATKAGTDVRFGYTKPKLALVFTNLLVDPYQIMMANVAAALREISYAIETPLENLEPVLQENIQKLWDSDPKLQTHKGTPLSDFFNVEVVALSSYQEKEEQFKEQVASLRQRSIHSIAPDRLGGDRRAVVLASGFTFSAKEIWNIANENKDLDLPAHKVMLATVRCEEIAHEKYVAFTENEYSLEVGSCDKVQVLLSW</sequence>
<evidence type="ECO:0000259" key="8">
    <source>
        <dbReference type="PROSITE" id="PS51715"/>
    </source>
</evidence>
<keyword evidence="1" id="KW-0547">Nucleotide-binding</keyword>
<dbReference type="GO" id="GO:0005525">
    <property type="term" value="F:GTP binding"/>
    <property type="evidence" value="ECO:0007669"/>
    <property type="project" value="UniProtKB-KW"/>
</dbReference>
<dbReference type="PROSITE" id="PS51715">
    <property type="entry name" value="G_GB1_RHD3"/>
    <property type="match status" value="1"/>
</dbReference>
<protein>
    <submittedName>
        <fullName evidence="9">Protein ROOT HAIR DEFECTIVE 3-like protein 1</fullName>
    </submittedName>
</protein>
<evidence type="ECO:0000256" key="4">
    <source>
        <dbReference type="ARBA" id="ARBA00023134"/>
    </source>
</evidence>
<gene>
    <name evidence="9" type="ORF">CQW23_30335</name>
</gene>
<dbReference type="PANTHER" id="PTHR45923">
    <property type="entry name" value="PROTEIN SEY1"/>
    <property type="match status" value="1"/>
</dbReference>
<keyword evidence="4" id="KW-0342">GTP-binding</keyword>
<evidence type="ECO:0000256" key="2">
    <source>
        <dbReference type="ARBA" id="ARBA00022801"/>
    </source>
</evidence>
<evidence type="ECO:0000256" key="6">
    <source>
        <dbReference type="PROSITE-ProRule" id="PRU01052"/>
    </source>
</evidence>
<feature type="coiled-coil region" evidence="7">
    <location>
        <begin position="57"/>
        <end position="84"/>
    </location>
</feature>
<evidence type="ECO:0000256" key="7">
    <source>
        <dbReference type="SAM" id="Coils"/>
    </source>
</evidence>
<reference evidence="9 10" key="1">
    <citation type="journal article" date="2017" name="Genome Biol.">
        <title>New reference genome sequences of hot pepper reveal the massive evolution of plant disease-resistance genes by retroduplication.</title>
        <authorList>
            <person name="Kim S."/>
            <person name="Park J."/>
            <person name="Yeom S.I."/>
            <person name="Kim Y.M."/>
            <person name="Seo E."/>
            <person name="Kim K.T."/>
            <person name="Kim M.S."/>
            <person name="Lee J.M."/>
            <person name="Cheong K."/>
            <person name="Shin H.S."/>
            <person name="Kim S.B."/>
            <person name="Han K."/>
            <person name="Lee J."/>
            <person name="Park M."/>
            <person name="Lee H.A."/>
            <person name="Lee H.Y."/>
            <person name="Lee Y."/>
            <person name="Oh S."/>
            <person name="Lee J.H."/>
            <person name="Choi E."/>
            <person name="Choi E."/>
            <person name="Lee S.E."/>
            <person name="Jeon J."/>
            <person name="Kim H."/>
            <person name="Choi G."/>
            <person name="Song H."/>
            <person name="Lee J."/>
            <person name="Lee S.C."/>
            <person name="Kwon J.K."/>
            <person name="Lee H.Y."/>
            <person name="Koo N."/>
            <person name="Hong Y."/>
            <person name="Kim R.W."/>
            <person name="Kang W.H."/>
            <person name="Huh J.H."/>
            <person name="Kang B.C."/>
            <person name="Yang T.J."/>
            <person name="Lee Y.H."/>
            <person name="Bennetzen J.L."/>
            <person name="Choi D."/>
        </authorList>
    </citation>
    <scope>NUCLEOTIDE SEQUENCE [LARGE SCALE GENOMIC DNA]</scope>
    <source>
        <strain evidence="10">cv. PBC81</strain>
    </source>
</reference>
<dbReference type="InterPro" id="IPR030386">
    <property type="entry name" value="G_GB1_RHD3_dom"/>
</dbReference>
<keyword evidence="3" id="KW-0256">Endoplasmic reticulum</keyword>
<dbReference type="GO" id="GO:0005783">
    <property type="term" value="C:endoplasmic reticulum"/>
    <property type="evidence" value="ECO:0007669"/>
    <property type="project" value="TreeGrafter"/>
</dbReference>
<dbReference type="OrthoDB" id="1597724at2759"/>
<dbReference type="PANTHER" id="PTHR45923:SF2">
    <property type="entry name" value="PROTEIN SEY1"/>
    <property type="match status" value="1"/>
</dbReference>
<reference evidence="10" key="2">
    <citation type="journal article" date="2017" name="J. Anim. Genet.">
        <title>Multiple reference genome sequences of hot pepper reveal the massive evolution of plant disease resistance genes by retroduplication.</title>
        <authorList>
            <person name="Kim S."/>
            <person name="Park J."/>
            <person name="Yeom S.-I."/>
            <person name="Kim Y.-M."/>
            <person name="Seo E."/>
            <person name="Kim K.-T."/>
            <person name="Kim M.-S."/>
            <person name="Lee J.M."/>
            <person name="Cheong K."/>
            <person name="Shin H.-S."/>
            <person name="Kim S.-B."/>
            <person name="Han K."/>
            <person name="Lee J."/>
            <person name="Park M."/>
            <person name="Lee H.-A."/>
            <person name="Lee H.-Y."/>
            <person name="Lee Y."/>
            <person name="Oh S."/>
            <person name="Lee J.H."/>
            <person name="Choi E."/>
            <person name="Choi E."/>
            <person name="Lee S.E."/>
            <person name="Jeon J."/>
            <person name="Kim H."/>
            <person name="Choi G."/>
            <person name="Song H."/>
            <person name="Lee J."/>
            <person name="Lee S.-C."/>
            <person name="Kwon J.-K."/>
            <person name="Lee H.-Y."/>
            <person name="Koo N."/>
            <person name="Hong Y."/>
            <person name="Kim R.W."/>
            <person name="Kang W.-H."/>
            <person name="Huh J.H."/>
            <person name="Kang B.-C."/>
            <person name="Yang T.-J."/>
            <person name="Lee Y.-H."/>
            <person name="Bennetzen J.L."/>
            <person name="Choi D."/>
        </authorList>
    </citation>
    <scope>NUCLEOTIDE SEQUENCE [LARGE SCALE GENOMIC DNA]</scope>
    <source>
        <strain evidence="10">cv. PBC81</strain>
    </source>
</reference>
<keyword evidence="2" id="KW-0378">Hydrolase</keyword>
<dbReference type="EMBL" id="MLFT02000058">
    <property type="protein sequence ID" value="PHT30066.1"/>
    <property type="molecule type" value="Genomic_DNA"/>
</dbReference>
<keyword evidence="10" id="KW-1185">Reference proteome</keyword>
<dbReference type="Proteomes" id="UP000224567">
    <property type="component" value="Unassembled WGS sequence"/>
</dbReference>
<organism evidence="9 10">
    <name type="scientific">Capsicum baccatum</name>
    <name type="common">Peruvian pepper</name>
    <dbReference type="NCBI Taxonomy" id="33114"/>
    <lineage>
        <taxon>Eukaryota</taxon>
        <taxon>Viridiplantae</taxon>
        <taxon>Streptophyta</taxon>
        <taxon>Embryophyta</taxon>
        <taxon>Tracheophyta</taxon>
        <taxon>Spermatophyta</taxon>
        <taxon>Magnoliopsida</taxon>
        <taxon>eudicotyledons</taxon>
        <taxon>Gunneridae</taxon>
        <taxon>Pentapetalae</taxon>
        <taxon>asterids</taxon>
        <taxon>lamiids</taxon>
        <taxon>Solanales</taxon>
        <taxon>Solanaceae</taxon>
        <taxon>Solanoideae</taxon>
        <taxon>Capsiceae</taxon>
        <taxon>Capsicum</taxon>
    </lineage>
</organism>
<evidence type="ECO:0000313" key="10">
    <source>
        <dbReference type="Proteomes" id="UP000224567"/>
    </source>
</evidence>
<evidence type="ECO:0000313" key="9">
    <source>
        <dbReference type="EMBL" id="PHT30066.1"/>
    </source>
</evidence>